<keyword evidence="5 7" id="KW-1133">Transmembrane helix</keyword>
<keyword evidence="3" id="KW-1003">Cell membrane</keyword>
<evidence type="ECO:0000256" key="1">
    <source>
        <dbReference type="ARBA" id="ARBA00004651"/>
    </source>
</evidence>
<keyword evidence="4 7" id="KW-0812">Transmembrane</keyword>
<keyword evidence="10" id="KW-0449">Lipoprotein</keyword>
<evidence type="ECO:0000313" key="10">
    <source>
        <dbReference type="EMBL" id="REG82320.1"/>
    </source>
</evidence>
<evidence type="ECO:0000256" key="4">
    <source>
        <dbReference type="ARBA" id="ARBA00022692"/>
    </source>
</evidence>
<evidence type="ECO:0000256" key="5">
    <source>
        <dbReference type="ARBA" id="ARBA00022989"/>
    </source>
</evidence>
<protein>
    <submittedName>
        <fullName evidence="10">Lipoprotein-releasing system permease protein</fullName>
    </submittedName>
</protein>
<feature type="transmembrane region" description="Helical" evidence="7">
    <location>
        <begin position="332"/>
        <end position="355"/>
    </location>
</feature>
<evidence type="ECO:0000313" key="11">
    <source>
        <dbReference type="Proteomes" id="UP000256405"/>
    </source>
</evidence>
<feature type="domain" description="MacB-like periplasmic core" evidence="9">
    <location>
        <begin position="21"/>
        <end position="258"/>
    </location>
</feature>
<comment type="similarity">
    <text evidence="2">Belongs to the ABC-4 integral membrane protein family. LolC/E subfamily.</text>
</comment>
<dbReference type="AlphaFoldDB" id="A0A3E0DLB5"/>
<keyword evidence="6 7" id="KW-0472">Membrane</keyword>
<reference evidence="10 11" key="1">
    <citation type="submission" date="2018-08" db="EMBL/GenBank/DDBJ databases">
        <title>Genomic Encyclopedia of Archaeal and Bacterial Type Strains, Phase II (KMG-II): from individual species to whole genera.</title>
        <authorList>
            <person name="Goeker M."/>
        </authorList>
    </citation>
    <scope>NUCLEOTIDE SEQUENCE [LARGE SCALE GENOMIC DNA]</scope>
    <source>
        <strain evidence="10 11">DSM 15986</strain>
    </source>
</reference>
<dbReference type="InterPro" id="IPR051447">
    <property type="entry name" value="Lipoprotein-release_system"/>
</dbReference>
<dbReference type="RefSeq" id="WP_086543490.1">
    <property type="nucleotide sequence ID" value="NZ_MSSW01000075.1"/>
</dbReference>
<keyword evidence="11" id="KW-1185">Reference proteome</keyword>
<dbReference type="PANTHER" id="PTHR30489:SF0">
    <property type="entry name" value="LIPOPROTEIN-RELEASING SYSTEM TRANSMEMBRANE PROTEIN LOLE"/>
    <property type="match status" value="1"/>
</dbReference>
<evidence type="ECO:0000256" key="3">
    <source>
        <dbReference type="ARBA" id="ARBA00022475"/>
    </source>
</evidence>
<feature type="transmembrane region" description="Helical" evidence="7">
    <location>
        <begin position="383"/>
        <end position="401"/>
    </location>
</feature>
<evidence type="ECO:0000256" key="6">
    <source>
        <dbReference type="ARBA" id="ARBA00023136"/>
    </source>
</evidence>
<evidence type="ECO:0000259" key="9">
    <source>
        <dbReference type="Pfam" id="PF12704"/>
    </source>
</evidence>
<dbReference type="InterPro" id="IPR025857">
    <property type="entry name" value="MacB_PCD"/>
</dbReference>
<feature type="transmembrane region" description="Helical" evidence="7">
    <location>
        <begin position="21"/>
        <end position="42"/>
    </location>
</feature>
<comment type="subcellular location">
    <subcellularLocation>
        <location evidence="1">Cell membrane</location>
        <topology evidence="1">Multi-pass membrane protein</topology>
    </subcellularLocation>
</comment>
<evidence type="ECO:0000256" key="7">
    <source>
        <dbReference type="SAM" id="Phobius"/>
    </source>
</evidence>
<comment type="caution">
    <text evidence="10">The sequence shown here is derived from an EMBL/GenBank/DDBJ whole genome shotgun (WGS) entry which is preliminary data.</text>
</comment>
<evidence type="ECO:0000256" key="2">
    <source>
        <dbReference type="ARBA" id="ARBA00005236"/>
    </source>
</evidence>
<dbReference type="Proteomes" id="UP000256405">
    <property type="component" value="Unassembled WGS sequence"/>
</dbReference>
<feature type="transmembrane region" description="Helical" evidence="7">
    <location>
        <begin position="284"/>
        <end position="305"/>
    </location>
</feature>
<dbReference type="GO" id="GO:0098797">
    <property type="term" value="C:plasma membrane protein complex"/>
    <property type="evidence" value="ECO:0007669"/>
    <property type="project" value="TreeGrafter"/>
</dbReference>
<dbReference type="GO" id="GO:0044874">
    <property type="term" value="P:lipoprotein localization to outer membrane"/>
    <property type="evidence" value="ECO:0007669"/>
    <property type="project" value="TreeGrafter"/>
</dbReference>
<dbReference type="EMBL" id="QUNF01000022">
    <property type="protein sequence ID" value="REG82320.1"/>
    <property type="molecule type" value="Genomic_DNA"/>
</dbReference>
<proteinExistence type="inferred from homology"/>
<dbReference type="PANTHER" id="PTHR30489">
    <property type="entry name" value="LIPOPROTEIN-RELEASING SYSTEM TRANSMEMBRANE PROTEIN LOLE"/>
    <property type="match status" value="1"/>
</dbReference>
<organism evidence="10 11">
    <name type="scientific">Algoriphagus antarcticus</name>
    <dbReference type="NCBI Taxonomy" id="238540"/>
    <lineage>
        <taxon>Bacteria</taxon>
        <taxon>Pseudomonadati</taxon>
        <taxon>Bacteroidota</taxon>
        <taxon>Cytophagia</taxon>
        <taxon>Cytophagales</taxon>
        <taxon>Cyclobacteriaceae</taxon>
        <taxon>Algoriphagus</taxon>
    </lineage>
</organism>
<feature type="domain" description="ABC3 transporter permease C-terminal" evidence="8">
    <location>
        <begin position="289"/>
        <end position="411"/>
    </location>
</feature>
<name>A0A3E0DLB5_9BACT</name>
<gene>
    <name evidence="10" type="ORF">C8N25_12266</name>
</gene>
<dbReference type="Pfam" id="PF02687">
    <property type="entry name" value="FtsX"/>
    <property type="match status" value="1"/>
</dbReference>
<dbReference type="OrthoDB" id="9770036at2"/>
<sequence>MKWSLILELARALMFARGKQTIVAAIGVTFSITMFISLLGFMNGLNTLLDGLVINRTPHIRFYNQIKPNPNQPLDISDEFGTGINVIRSIKPSNSRLAIYNSDPILETLTQDSRVKGVSAKIASQVFYNVGNIDLTGVVNGIDPEKETELFAFQDYVTVGNPADLLQTNSIILGKGAADRMLADIGDVIQVTTAKGNKAQLKVVGYYQSGLAEFDNTNSFASINTVQKMMGEPSSYLTDIQVKLHDFNQAPAFAREYRDIFEIEADDIQTVNAQFETGSSIRTLISYAVGITLLVVSGFGIYNILNMMIYEKLDTIAILKAIGFNSSDVKRIFITIALSIGIIGGAFGLLMGYLACLGIERIPFETEALPTVKTYPVDFNIKYYLTGGIFSLVTTYLAGFFPARKASSVDPVDIIRGK</sequence>
<accession>A0A3E0DLB5</accession>
<dbReference type="Pfam" id="PF12704">
    <property type="entry name" value="MacB_PCD"/>
    <property type="match status" value="1"/>
</dbReference>
<dbReference type="InterPro" id="IPR003838">
    <property type="entry name" value="ABC3_permease_C"/>
</dbReference>
<evidence type="ECO:0000259" key="8">
    <source>
        <dbReference type="Pfam" id="PF02687"/>
    </source>
</evidence>